<dbReference type="InterPro" id="IPR027275">
    <property type="entry name" value="PRC-brl_dom"/>
</dbReference>
<protein>
    <submittedName>
        <fullName evidence="2">Photosystem reaction center subunit H</fullName>
    </submittedName>
</protein>
<sequence>MQTETARDLSSRETHRLIASDKVESTPVRRPNGDRIGTIQRVMIDKRTGRVGYAVMTFGGFLGIGEDYYALPWSMLTYNEALDAYELDVTEDQLRGAPAHDRGERFDWDDRQWAQQVHDYYRVPPYWM</sequence>
<dbReference type="OrthoDB" id="8021018at2"/>
<dbReference type="AlphaFoldDB" id="A0A0A0D818"/>
<dbReference type="EMBL" id="JANX01000219">
    <property type="protein sequence ID" value="KGM33142.1"/>
    <property type="molecule type" value="Genomic_DNA"/>
</dbReference>
<proteinExistence type="predicted"/>
<dbReference type="Gene3D" id="2.30.30.240">
    <property type="entry name" value="PRC-barrel domain"/>
    <property type="match status" value="1"/>
</dbReference>
<dbReference type="RefSeq" id="WP_034840180.1">
    <property type="nucleotide sequence ID" value="NZ_JANX01000219.1"/>
</dbReference>
<gene>
    <name evidence="2" type="ORF">P409_17415</name>
</gene>
<dbReference type="PANTHER" id="PTHR36505:SF1">
    <property type="entry name" value="BLR1072 PROTEIN"/>
    <property type="match status" value="1"/>
</dbReference>
<evidence type="ECO:0000313" key="3">
    <source>
        <dbReference type="Proteomes" id="UP000029995"/>
    </source>
</evidence>
<comment type="caution">
    <text evidence="2">The sequence shown here is derived from an EMBL/GenBank/DDBJ whole genome shotgun (WGS) entry which is preliminary data.</text>
</comment>
<dbReference type="InterPro" id="IPR011033">
    <property type="entry name" value="PRC_barrel-like_sf"/>
</dbReference>
<reference evidence="2 3" key="1">
    <citation type="submission" date="2014-01" db="EMBL/GenBank/DDBJ databases">
        <title>Genome sequence determination for a cystic fibrosis isolate, Inquilinus limosus.</title>
        <authorList>
            <person name="Pino M."/>
            <person name="Di Conza J."/>
            <person name="Gutkind G."/>
        </authorList>
    </citation>
    <scope>NUCLEOTIDE SEQUENCE [LARGE SCALE GENOMIC DNA]</scope>
    <source>
        <strain evidence="2 3">MP06</strain>
    </source>
</reference>
<dbReference type="PANTHER" id="PTHR36505">
    <property type="entry name" value="BLR1072 PROTEIN"/>
    <property type="match status" value="1"/>
</dbReference>
<evidence type="ECO:0000259" key="1">
    <source>
        <dbReference type="Pfam" id="PF05239"/>
    </source>
</evidence>
<feature type="domain" description="PRC-barrel" evidence="1">
    <location>
        <begin position="20"/>
        <end position="94"/>
    </location>
</feature>
<dbReference type="Proteomes" id="UP000029995">
    <property type="component" value="Unassembled WGS sequence"/>
</dbReference>
<evidence type="ECO:0000313" key="2">
    <source>
        <dbReference type="EMBL" id="KGM33142.1"/>
    </source>
</evidence>
<dbReference type="SUPFAM" id="SSF50346">
    <property type="entry name" value="PRC-barrel domain"/>
    <property type="match status" value="1"/>
</dbReference>
<accession>A0A0A0D818</accession>
<dbReference type="Pfam" id="PF05239">
    <property type="entry name" value="PRC"/>
    <property type="match status" value="1"/>
</dbReference>
<name>A0A0A0D818_9PROT</name>
<organism evidence="2 3">
    <name type="scientific">Inquilinus limosus MP06</name>
    <dbReference type="NCBI Taxonomy" id="1398085"/>
    <lineage>
        <taxon>Bacteria</taxon>
        <taxon>Pseudomonadati</taxon>
        <taxon>Pseudomonadota</taxon>
        <taxon>Alphaproteobacteria</taxon>
        <taxon>Rhodospirillales</taxon>
        <taxon>Rhodospirillaceae</taxon>
        <taxon>Inquilinus</taxon>
    </lineage>
</organism>